<accession>A0A4Q0PNL1</accession>
<reference evidence="1 2" key="1">
    <citation type="submission" date="2018-07" db="EMBL/GenBank/DDBJ databases">
        <title>Leeuwenhoekiella genomics.</title>
        <authorList>
            <person name="Tahon G."/>
            <person name="Willems A."/>
        </authorList>
    </citation>
    <scope>NUCLEOTIDE SEQUENCE [LARGE SCALE GENOMIC DNA]</scope>
    <source>
        <strain evidence="1 2">LMG 1345</strain>
    </source>
</reference>
<evidence type="ECO:0000313" key="2">
    <source>
        <dbReference type="Proteomes" id="UP000290608"/>
    </source>
</evidence>
<gene>
    <name evidence="1" type="ORF">DSL99_1336</name>
</gene>
<evidence type="ECO:0000313" key="1">
    <source>
        <dbReference type="EMBL" id="RXG32031.1"/>
    </source>
</evidence>
<protein>
    <submittedName>
        <fullName evidence="1">Uncharacterized protein</fullName>
    </submittedName>
</protein>
<comment type="caution">
    <text evidence="1">The sequence shown here is derived from an EMBL/GenBank/DDBJ whole genome shotgun (WGS) entry which is preliminary data.</text>
</comment>
<dbReference type="EMBL" id="QOVL01000005">
    <property type="protein sequence ID" value="RXG32031.1"/>
    <property type="molecule type" value="Genomic_DNA"/>
</dbReference>
<dbReference type="STRING" id="1122159.SAMN02745246_01391"/>
<organism evidence="1 2">
    <name type="scientific">Leeuwenhoekiella marinoflava</name>
    <dbReference type="NCBI Taxonomy" id="988"/>
    <lineage>
        <taxon>Bacteria</taxon>
        <taxon>Pseudomonadati</taxon>
        <taxon>Bacteroidota</taxon>
        <taxon>Flavobacteriia</taxon>
        <taxon>Flavobacteriales</taxon>
        <taxon>Flavobacteriaceae</taxon>
        <taxon>Leeuwenhoekiella</taxon>
    </lineage>
</organism>
<name>A0A4Q0PNL1_9FLAO</name>
<sequence>MSINLAAKATQTPFICGLYYSKGDKSYAAVGSKGFTDTILLEEAYQDVYASLSAIRFSQKSTPSRSGDSFAQQLQFQFPNGDKEMAARITEIKRAKYMILKLTNNEFMIIGRNDLEQNTRPTITSENNTRTTQITFEAQSIFPAGRFNDVSGKLLPALIPLSLL</sequence>
<dbReference type="RefSeq" id="WP_073098505.1">
    <property type="nucleotide sequence ID" value="NZ_QOVL01000005.1"/>
</dbReference>
<dbReference type="Proteomes" id="UP000290608">
    <property type="component" value="Unassembled WGS sequence"/>
</dbReference>
<proteinExistence type="predicted"/>
<dbReference type="AlphaFoldDB" id="A0A4Q0PNL1"/>